<dbReference type="InterPro" id="IPR039182">
    <property type="entry name" value="Pop1"/>
</dbReference>
<protein>
    <submittedName>
        <fullName evidence="1">Uncharacterized protein</fullName>
    </submittedName>
</protein>
<name>A0ABY9CK86_VITVI</name>
<dbReference type="Proteomes" id="UP001227230">
    <property type="component" value="Chromosome 9"/>
</dbReference>
<proteinExistence type="predicted"/>
<accession>A0ABY9CK86</accession>
<dbReference type="EMBL" id="CP126656">
    <property type="protein sequence ID" value="WJZ95110.1"/>
    <property type="molecule type" value="Genomic_DNA"/>
</dbReference>
<keyword evidence="2" id="KW-1185">Reference proteome</keyword>
<sequence>MHASAFNEGYDALKFACQELMDETGILINCFSLEGQLAKLEVIGSKAFGLLQKILHPITCKILKSSQLTKCSSLEHEEQIPSCAILSLTVNDPCNLPEKKTTVVPEVASNKVLGDASKNEAMETTSLVGNQDMDLWDASNGLSPPMEENVLCMEKHHRHLGFFCLRIVRLRLEKIQRDFLWGGGSLDSKPYLVKWDTVCSDRRRGALGARCLHSLNKASFVSGIGALLQKGRPFGDKAFVVNMGIWKEVELPYFPLDFPDTDAYSSFMATEATSNEKEKLHPPSMRALRVPIPPPWVSVRLGFDKVSSSLGNTRPCEEKYSRDVANDEAKLSRNLNGVNQMNYERKLCFLSFLLHAYKEGSFEEGAIVCAPHLSDISM</sequence>
<dbReference type="PANTHER" id="PTHR22731">
    <property type="entry name" value="RIBONUCLEASES P/MRP PROTEIN SUBUNIT POP1"/>
    <property type="match status" value="1"/>
</dbReference>
<dbReference type="PANTHER" id="PTHR22731:SF3">
    <property type="entry name" value="RIBONUCLEASES P_MRP PROTEIN SUBUNIT POP1"/>
    <property type="match status" value="1"/>
</dbReference>
<reference evidence="1 2" key="1">
    <citation type="journal article" date="2023" name="Hortic Res">
        <title>The complete reference genome for grapevine (Vitis vinifera L.) genetics and breeding.</title>
        <authorList>
            <person name="Shi X."/>
            <person name="Cao S."/>
            <person name="Wang X."/>
            <person name="Huang S."/>
            <person name="Wang Y."/>
            <person name="Liu Z."/>
            <person name="Liu W."/>
            <person name="Leng X."/>
            <person name="Peng Y."/>
            <person name="Wang N."/>
            <person name="Wang Y."/>
            <person name="Ma Z."/>
            <person name="Xu X."/>
            <person name="Zhang F."/>
            <person name="Xue H."/>
            <person name="Zhong H."/>
            <person name="Wang Y."/>
            <person name="Zhang K."/>
            <person name="Velt A."/>
            <person name="Avia K."/>
            <person name="Holtgrawe D."/>
            <person name="Grimplet J."/>
            <person name="Matus J.T."/>
            <person name="Ware D."/>
            <person name="Wu X."/>
            <person name="Wang H."/>
            <person name="Liu C."/>
            <person name="Fang Y."/>
            <person name="Rustenholz C."/>
            <person name="Cheng Z."/>
            <person name="Xiao H."/>
            <person name="Zhou Y."/>
        </authorList>
    </citation>
    <scope>NUCLEOTIDE SEQUENCE [LARGE SCALE GENOMIC DNA]</scope>
    <source>
        <strain evidence="2">cv. Pinot noir / PN40024</strain>
        <tissue evidence="1">Leaf</tissue>
    </source>
</reference>
<gene>
    <name evidence="1" type="ORF">VitviT2T_013902</name>
</gene>
<organism evidence="1 2">
    <name type="scientific">Vitis vinifera</name>
    <name type="common">Grape</name>
    <dbReference type="NCBI Taxonomy" id="29760"/>
    <lineage>
        <taxon>Eukaryota</taxon>
        <taxon>Viridiplantae</taxon>
        <taxon>Streptophyta</taxon>
        <taxon>Embryophyta</taxon>
        <taxon>Tracheophyta</taxon>
        <taxon>Spermatophyta</taxon>
        <taxon>Magnoliopsida</taxon>
        <taxon>eudicotyledons</taxon>
        <taxon>Gunneridae</taxon>
        <taxon>Pentapetalae</taxon>
        <taxon>rosids</taxon>
        <taxon>Vitales</taxon>
        <taxon>Vitaceae</taxon>
        <taxon>Viteae</taxon>
        <taxon>Vitis</taxon>
    </lineage>
</organism>
<evidence type="ECO:0000313" key="1">
    <source>
        <dbReference type="EMBL" id="WJZ95110.1"/>
    </source>
</evidence>
<evidence type="ECO:0000313" key="2">
    <source>
        <dbReference type="Proteomes" id="UP001227230"/>
    </source>
</evidence>